<organism evidence="2 3">
    <name type="scientific">Paraburkholderia caballeronis</name>
    <dbReference type="NCBI Taxonomy" id="416943"/>
    <lineage>
        <taxon>Bacteria</taxon>
        <taxon>Pseudomonadati</taxon>
        <taxon>Pseudomonadota</taxon>
        <taxon>Betaproteobacteria</taxon>
        <taxon>Burkholderiales</taxon>
        <taxon>Burkholderiaceae</taxon>
        <taxon>Paraburkholderia</taxon>
    </lineage>
</organism>
<dbReference type="AlphaFoldDB" id="A0A1H7TFS0"/>
<dbReference type="Proteomes" id="UP000199120">
    <property type="component" value="Unassembled WGS sequence"/>
</dbReference>
<proteinExistence type="predicted"/>
<gene>
    <name evidence="2" type="ORF">SAMN05192542_1157</name>
</gene>
<protein>
    <submittedName>
        <fullName evidence="2">FecR family protein</fullName>
    </submittedName>
</protein>
<accession>A0A1H7TFS0</accession>
<evidence type="ECO:0000259" key="1">
    <source>
        <dbReference type="Pfam" id="PF04773"/>
    </source>
</evidence>
<evidence type="ECO:0000313" key="2">
    <source>
        <dbReference type="EMBL" id="SEL83166.1"/>
    </source>
</evidence>
<dbReference type="EMBL" id="FOAJ01000015">
    <property type="protein sequence ID" value="SEL83166.1"/>
    <property type="molecule type" value="Genomic_DNA"/>
</dbReference>
<dbReference type="Pfam" id="PF04773">
    <property type="entry name" value="FecR"/>
    <property type="match status" value="1"/>
</dbReference>
<dbReference type="Gene3D" id="2.60.120.1440">
    <property type="match status" value="1"/>
</dbReference>
<dbReference type="OrthoDB" id="8617634at2"/>
<dbReference type="InterPro" id="IPR006860">
    <property type="entry name" value="FecR"/>
</dbReference>
<dbReference type="STRING" id="416943.SAMN05445871_1131"/>
<sequence>MPLTQAEMDEADDLFVSLAFGSGHEKAQARSALEQWAGQDPARLQYLATHEAVDREVDSHSADLRRQYVRHVEAVAQPSGTMAGRRAATWGASAVVLGALVTAAWVVNPVLSSQSFSSAIGEQADVELDDGSRVLLNTDTAGVFENRLRSREVRLQHGEALFSVVHGRLRPFAVLAGDASVRDIGTRFSVRTVPAGVVVAVLEGRVELALAGAAAPVTLDANQAARTDGTQIVAIPGSQPVEALVSWKDRRLQFDGTPLADVVRELQRYRKTTIVLADANAAAYRVTGGFSSVDPDLLLKTLPGVVPVTVRFQQDGTAVIASRR</sequence>
<dbReference type="GO" id="GO:0016989">
    <property type="term" value="F:sigma factor antagonist activity"/>
    <property type="evidence" value="ECO:0007669"/>
    <property type="project" value="TreeGrafter"/>
</dbReference>
<evidence type="ECO:0000313" key="3">
    <source>
        <dbReference type="Proteomes" id="UP000199120"/>
    </source>
</evidence>
<feature type="domain" description="FecR protein" evidence="1">
    <location>
        <begin position="118"/>
        <end position="207"/>
    </location>
</feature>
<dbReference type="PIRSF" id="PIRSF018266">
    <property type="entry name" value="FecR"/>
    <property type="match status" value="1"/>
</dbReference>
<reference evidence="3" key="1">
    <citation type="submission" date="2016-10" db="EMBL/GenBank/DDBJ databases">
        <authorList>
            <person name="Varghese N."/>
            <person name="Submissions S."/>
        </authorList>
    </citation>
    <scope>NUCLEOTIDE SEQUENCE [LARGE SCALE GENOMIC DNA]</scope>
    <source>
        <strain evidence="3">LMG 26416</strain>
    </source>
</reference>
<dbReference type="Gene3D" id="3.55.50.30">
    <property type="match status" value="1"/>
</dbReference>
<name>A0A1H7TFS0_9BURK</name>
<keyword evidence="3" id="KW-1185">Reference proteome</keyword>
<dbReference type="InterPro" id="IPR012373">
    <property type="entry name" value="Ferrdict_sens_TM"/>
</dbReference>
<dbReference type="PANTHER" id="PTHR30273:SF2">
    <property type="entry name" value="PROTEIN FECR"/>
    <property type="match status" value="1"/>
</dbReference>
<dbReference type="PANTHER" id="PTHR30273">
    <property type="entry name" value="PERIPLASMIC SIGNAL SENSOR AND SIGMA FACTOR ACTIVATOR FECR-RELATED"/>
    <property type="match status" value="1"/>
</dbReference>